<accession>A0AAV4J0W8</accession>
<dbReference type="Proteomes" id="UP000762676">
    <property type="component" value="Unassembled WGS sequence"/>
</dbReference>
<comment type="caution">
    <text evidence="1">The sequence shown here is derived from an EMBL/GenBank/DDBJ whole genome shotgun (WGS) entry which is preliminary data.</text>
</comment>
<dbReference type="EMBL" id="BMAT01002893">
    <property type="protein sequence ID" value="GFS16369.1"/>
    <property type="molecule type" value="Genomic_DNA"/>
</dbReference>
<keyword evidence="2" id="KW-1185">Reference proteome</keyword>
<proteinExistence type="predicted"/>
<name>A0AAV4J0W8_9GAST</name>
<organism evidence="1 2">
    <name type="scientific">Elysia marginata</name>
    <dbReference type="NCBI Taxonomy" id="1093978"/>
    <lineage>
        <taxon>Eukaryota</taxon>
        <taxon>Metazoa</taxon>
        <taxon>Spiralia</taxon>
        <taxon>Lophotrochozoa</taxon>
        <taxon>Mollusca</taxon>
        <taxon>Gastropoda</taxon>
        <taxon>Heterobranchia</taxon>
        <taxon>Euthyneura</taxon>
        <taxon>Panpulmonata</taxon>
        <taxon>Sacoglossa</taxon>
        <taxon>Placobranchoidea</taxon>
        <taxon>Plakobranchidae</taxon>
        <taxon>Elysia</taxon>
    </lineage>
</organism>
<dbReference type="AlphaFoldDB" id="A0AAV4J0W8"/>
<protein>
    <submittedName>
        <fullName evidence="1">Uncharacterized protein</fullName>
    </submittedName>
</protein>
<reference evidence="1 2" key="1">
    <citation type="journal article" date="2021" name="Elife">
        <title>Chloroplast acquisition without the gene transfer in kleptoplastic sea slugs, Plakobranchus ocellatus.</title>
        <authorList>
            <person name="Maeda T."/>
            <person name="Takahashi S."/>
            <person name="Yoshida T."/>
            <person name="Shimamura S."/>
            <person name="Takaki Y."/>
            <person name="Nagai Y."/>
            <person name="Toyoda A."/>
            <person name="Suzuki Y."/>
            <person name="Arimoto A."/>
            <person name="Ishii H."/>
            <person name="Satoh N."/>
            <person name="Nishiyama T."/>
            <person name="Hasebe M."/>
            <person name="Maruyama T."/>
            <person name="Minagawa J."/>
            <person name="Obokata J."/>
            <person name="Shigenobu S."/>
        </authorList>
    </citation>
    <scope>NUCLEOTIDE SEQUENCE [LARGE SCALE GENOMIC DNA]</scope>
</reference>
<gene>
    <name evidence="1" type="ORF">ElyMa_001471200</name>
</gene>
<sequence length="175" mass="20406">MISSEFITYCFFNTRHGAAFFYLTIEHDDCSEPVNEESVTAVRELCDRFYPYCEFKASNSCKEEVMLHVDRSITNIPMIPFYRYCLRQLRTDKPNVPPTLDTLVEKLRPYDTSVYESWFQEIVLCSNSKSNCDLGARCMSPEATKHMYFRILAAAKLLELQFGNMDMRKQLQAAN</sequence>
<evidence type="ECO:0000313" key="1">
    <source>
        <dbReference type="EMBL" id="GFS16369.1"/>
    </source>
</evidence>
<evidence type="ECO:0000313" key="2">
    <source>
        <dbReference type="Proteomes" id="UP000762676"/>
    </source>
</evidence>